<evidence type="ECO:0000256" key="1">
    <source>
        <dbReference type="ARBA" id="ARBA00006477"/>
    </source>
</evidence>
<reference evidence="6" key="1">
    <citation type="submission" date="2022-12" db="EMBL/GenBank/DDBJ databases">
        <authorList>
            <person name="Petersen C."/>
        </authorList>
    </citation>
    <scope>NUCLEOTIDE SEQUENCE</scope>
    <source>
        <strain evidence="6">IBT 29677</strain>
    </source>
</reference>
<reference evidence="6" key="2">
    <citation type="journal article" date="2023" name="IMA Fungus">
        <title>Comparative genomic study of the Penicillium genus elucidates a diverse pangenome and 15 lateral gene transfer events.</title>
        <authorList>
            <person name="Petersen C."/>
            <person name="Sorensen T."/>
            <person name="Nielsen M.R."/>
            <person name="Sondergaard T.E."/>
            <person name="Sorensen J.L."/>
            <person name="Fitzpatrick D.A."/>
            <person name="Frisvad J.C."/>
            <person name="Nielsen K.L."/>
        </authorList>
    </citation>
    <scope>NUCLEOTIDE SEQUENCE</scope>
    <source>
        <strain evidence="6">IBT 29677</strain>
    </source>
</reference>
<dbReference type="SUPFAM" id="SSF52540">
    <property type="entry name" value="P-loop containing nucleoside triphosphate hydrolases"/>
    <property type="match status" value="1"/>
</dbReference>
<comment type="similarity">
    <text evidence="2">In the N-terminal section; belongs to the shikimate kinase family.</text>
</comment>
<accession>A0A9W9W7U1</accession>
<sequence>MRCRFGGRGPDILMHFNSEINLFPTVVKLGDSVATGHVIGLTLAGDELLSTSMAKRWQIRSKSSRFTLLGYKLPLEKTSIEMSTVAGSTTHGKPSNPHLGPADDALGIRRHYDPHSTLLLVGFFGAGKRTLGIIASVALRRRFIDFDSYFQQQVQSSPQKFIARHGLAQYRDIELKVSRELLSNNEKNCVIVGLGAFASRPQLTLLAEFAQQHPVVYVRRDEQDLRQFVTTSQEKFDRLFELGNEFFESCSNFDFFNLTQGLPQHKSVPAYLKLKETERLFVTFLRRIFGSYIPQTFSSEPFSASHTFSLEVSSSWLEDKSRELELLETGADAITLVVTPHEIHPARLAARLSRHIATLRKHSRVAIIIDAEGLSSSPQDPRSYNQLLGMILRLAPEALVISLECDERVIRRLNASRGYTKIIGGLHDKLPVGSRHASITPAALHEKTRQFELDAIRLTGESQLPDDNLQCVSFIQEATALINLPVIAYNSGSLGRASICLNPTLSPVVLPSTNHDGVTLQKAQLAMAGLFLLPQKKFTIFGRSVKYSLSPEMHHAAYEYSGLPHTYDTTQADDISVVNQLLNDNDRGGVTISLPFKSAVLPFIDEITPDAKDMQAVNTVVLEQNYQPDGSRVTVRRGYNTDHIGIRDCIDKHLSPANAVRDGTTALIVGAGGMARAAIYACYELGVRRICIYNRTHENAQRLADYWNEWAQSKAGVNLLVDVLRSSDPWPSDIRLPTIVVPCIPPFQIGSEQHPVVFKIPDEWLESRTGGVFVEVAYGPFKTQLMEQMLPRASKGWVVVSGLLVLIEQGIAQYELFTKRPAPVHVMRRVIQEQSLKYGFVHQ</sequence>
<dbReference type="OrthoDB" id="4415835at2759"/>
<dbReference type="Pfam" id="PF01487">
    <property type="entry name" value="DHquinase_I"/>
    <property type="match status" value="1"/>
</dbReference>
<dbReference type="InterPro" id="IPR006151">
    <property type="entry name" value="Shikm_DH/Glu-tRNA_Rdtase"/>
</dbReference>
<dbReference type="SUPFAM" id="SSF51569">
    <property type="entry name" value="Aldolase"/>
    <property type="match status" value="1"/>
</dbReference>
<dbReference type="AlphaFoldDB" id="A0A9W9W7U1"/>
<dbReference type="Gene3D" id="3.40.50.720">
    <property type="entry name" value="NAD(P)-binding Rossmann-like Domain"/>
    <property type="match status" value="1"/>
</dbReference>
<name>A0A9W9W7U1_9EURO</name>
<dbReference type="PANTHER" id="PTHR21089">
    <property type="entry name" value="SHIKIMATE DEHYDROGENASE"/>
    <property type="match status" value="1"/>
</dbReference>
<evidence type="ECO:0000259" key="4">
    <source>
        <dbReference type="Pfam" id="PF08501"/>
    </source>
</evidence>
<proteinExistence type="inferred from homology"/>
<dbReference type="Gene3D" id="3.40.50.10860">
    <property type="entry name" value="Leucine Dehydrogenase, chain A, domain 1"/>
    <property type="match status" value="1"/>
</dbReference>
<dbReference type="InterPro" id="IPR022893">
    <property type="entry name" value="Shikimate_DH_fam"/>
</dbReference>
<organism evidence="6 7">
    <name type="scientific">Penicillium cosmopolitanum</name>
    <dbReference type="NCBI Taxonomy" id="1131564"/>
    <lineage>
        <taxon>Eukaryota</taxon>
        <taxon>Fungi</taxon>
        <taxon>Dikarya</taxon>
        <taxon>Ascomycota</taxon>
        <taxon>Pezizomycotina</taxon>
        <taxon>Eurotiomycetes</taxon>
        <taxon>Eurotiomycetidae</taxon>
        <taxon>Eurotiales</taxon>
        <taxon>Aspergillaceae</taxon>
        <taxon>Penicillium</taxon>
    </lineage>
</organism>
<gene>
    <name evidence="6" type="ORF">N7509_001623</name>
</gene>
<feature type="domain" description="Quinate/shikimate 5-dehydrogenase/glutamyl-tRNA reductase" evidence="3">
    <location>
        <begin position="663"/>
        <end position="714"/>
    </location>
</feature>
<dbReference type="InterPro" id="IPR001381">
    <property type="entry name" value="DHquinase_I"/>
</dbReference>
<feature type="domain" description="Shikimate dehydrogenase substrate binding N-terminal" evidence="4">
    <location>
        <begin position="540"/>
        <end position="620"/>
    </location>
</feature>
<feature type="domain" description="SDH C-terminal" evidence="5">
    <location>
        <begin position="802"/>
        <end position="832"/>
    </location>
</feature>
<dbReference type="GO" id="GO:0004764">
    <property type="term" value="F:shikimate 3-dehydrogenase (NADP+) activity"/>
    <property type="evidence" value="ECO:0007669"/>
    <property type="project" value="InterPro"/>
</dbReference>
<dbReference type="SUPFAM" id="SSF51735">
    <property type="entry name" value="NAD(P)-binding Rossmann-fold domains"/>
    <property type="match status" value="1"/>
</dbReference>
<evidence type="ECO:0008006" key="8">
    <source>
        <dbReference type="Google" id="ProtNLM"/>
    </source>
</evidence>
<dbReference type="GO" id="GO:0003855">
    <property type="term" value="F:3-dehydroquinate dehydratase activity"/>
    <property type="evidence" value="ECO:0007669"/>
    <property type="project" value="InterPro"/>
</dbReference>
<dbReference type="InterPro" id="IPR036291">
    <property type="entry name" value="NAD(P)-bd_dom_sf"/>
</dbReference>
<dbReference type="GO" id="GO:0009423">
    <property type="term" value="P:chorismate biosynthetic process"/>
    <property type="evidence" value="ECO:0007669"/>
    <property type="project" value="TreeGrafter"/>
</dbReference>
<dbReference type="PANTHER" id="PTHR21089:SF1">
    <property type="entry name" value="BIFUNCTIONAL 3-DEHYDROQUINATE DEHYDRATASE_SHIKIMATE DEHYDROGENASE, CHLOROPLASTIC"/>
    <property type="match status" value="1"/>
</dbReference>
<dbReference type="InterPro" id="IPR031322">
    <property type="entry name" value="Shikimate/glucono_kinase"/>
</dbReference>
<evidence type="ECO:0000259" key="5">
    <source>
        <dbReference type="Pfam" id="PF18317"/>
    </source>
</evidence>
<dbReference type="Pfam" id="PF08501">
    <property type="entry name" value="Shikimate_dh_N"/>
    <property type="match status" value="1"/>
</dbReference>
<dbReference type="Pfam" id="PF01202">
    <property type="entry name" value="SKI"/>
    <property type="match status" value="1"/>
</dbReference>
<dbReference type="Gene3D" id="3.20.20.70">
    <property type="entry name" value="Aldolase class I"/>
    <property type="match status" value="1"/>
</dbReference>
<dbReference type="Pfam" id="PF01488">
    <property type="entry name" value="Shikimate_DH"/>
    <property type="match status" value="1"/>
</dbReference>
<evidence type="ECO:0000313" key="6">
    <source>
        <dbReference type="EMBL" id="KAJ5407740.1"/>
    </source>
</evidence>
<evidence type="ECO:0000256" key="2">
    <source>
        <dbReference type="ARBA" id="ARBA00009349"/>
    </source>
</evidence>
<keyword evidence="7" id="KW-1185">Reference proteome</keyword>
<dbReference type="InterPro" id="IPR027417">
    <property type="entry name" value="P-loop_NTPase"/>
</dbReference>
<dbReference type="SUPFAM" id="SSF53223">
    <property type="entry name" value="Aminoacid dehydrogenase-like, N-terminal domain"/>
    <property type="match status" value="1"/>
</dbReference>
<evidence type="ECO:0000313" key="7">
    <source>
        <dbReference type="Proteomes" id="UP001147747"/>
    </source>
</evidence>
<comment type="caution">
    <text evidence="6">The sequence shown here is derived from an EMBL/GenBank/DDBJ whole genome shotgun (WGS) entry which is preliminary data.</text>
</comment>
<dbReference type="CDD" id="cd01065">
    <property type="entry name" value="NAD_bind_Shikimate_DH"/>
    <property type="match status" value="1"/>
</dbReference>
<dbReference type="InterPro" id="IPR046346">
    <property type="entry name" value="Aminoacid_DH-like_N_sf"/>
</dbReference>
<dbReference type="GeneID" id="81365240"/>
<dbReference type="GO" id="GO:0019632">
    <property type="term" value="P:shikimate metabolic process"/>
    <property type="evidence" value="ECO:0007669"/>
    <property type="project" value="TreeGrafter"/>
</dbReference>
<dbReference type="Gene3D" id="3.40.50.300">
    <property type="entry name" value="P-loop containing nucleotide triphosphate hydrolases"/>
    <property type="match status" value="1"/>
</dbReference>
<dbReference type="InterPro" id="IPR013785">
    <property type="entry name" value="Aldolase_TIM"/>
</dbReference>
<dbReference type="Pfam" id="PF18317">
    <property type="entry name" value="SDH_C"/>
    <property type="match status" value="1"/>
</dbReference>
<protein>
    <recommendedName>
        <fullName evidence="8">Quinate repressor protein</fullName>
    </recommendedName>
</protein>
<dbReference type="RefSeq" id="XP_056492055.1">
    <property type="nucleotide sequence ID" value="XM_056626260.1"/>
</dbReference>
<evidence type="ECO:0000259" key="3">
    <source>
        <dbReference type="Pfam" id="PF01488"/>
    </source>
</evidence>
<dbReference type="Proteomes" id="UP001147747">
    <property type="component" value="Unassembled WGS sequence"/>
</dbReference>
<dbReference type="InterPro" id="IPR013708">
    <property type="entry name" value="Shikimate_DH-bd_N"/>
</dbReference>
<dbReference type="InterPro" id="IPR041121">
    <property type="entry name" value="SDH_C"/>
</dbReference>
<comment type="similarity">
    <text evidence="1">In the 2nd section; belongs to the type-I 3-dehydroquinase family.</text>
</comment>
<dbReference type="EMBL" id="JAPZBU010000004">
    <property type="protein sequence ID" value="KAJ5407740.1"/>
    <property type="molecule type" value="Genomic_DNA"/>
</dbReference>